<proteinExistence type="predicted"/>
<accession>A0ACA9Q4U5</accession>
<dbReference type="EMBL" id="CAJVQC010027801">
    <property type="protein sequence ID" value="CAG8737535.1"/>
    <property type="molecule type" value="Genomic_DNA"/>
</dbReference>
<sequence length="55" mass="6508">MVNLNLIFEKLIDNIHVFDTNCEEVVPKLVDIFDPKIVKQSLNQFDHEDNPYFSE</sequence>
<evidence type="ECO:0000313" key="1">
    <source>
        <dbReference type="EMBL" id="CAG8737535.1"/>
    </source>
</evidence>
<comment type="caution">
    <text evidence="1">The sequence shown here is derived from an EMBL/GenBank/DDBJ whole genome shotgun (WGS) entry which is preliminary data.</text>
</comment>
<organism evidence="1 2">
    <name type="scientific">Racocetra persica</name>
    <dbReference type="NCBI Taxonomy" id="160502"/>
    <lineage>
        <taxon>Eukaryota</taxon>
        <taxon>Fungi</taxon>
        <taxon>Fungi incertae sedis</taxon>
        <taxon>Mucoromycota</taxon>
        <taxon>Glomeromycotina</taxon>
        <taxon>Glomeromycetes</taxon>
        <taxon>Diversisporales</taxon>
        <taxon>Gigasporaceae</taxon>
        <taxon>Racocetra</taxon>
    </lineage>
</organism>
<protein>
    <submittedName>
        <fullName evidence="1">2742_t:CDS:1</fullName>
    </submittedName>
</protein>
<dbReference type="Proteomes" id="UP000789920">
    <property type="component" value="Unassembled WGS sequence"/>
</dbReference>
<keyword evidence="2" id="KW-1185">Reference proteome</keyword>
<feature type="non-terminal residue" evidence="1">
    <location>
        <position position="55"/>
    </location>
</feature>
<reference evidence="1" key="1">
    <citation type="submission" date="2021-06" db="EMBL/GenBank/DDBJ databases">
        <authorList>
            <person name="Kallberg Y."/>
            <person name="Tangrot J."/>
            <person name="Rosling A."/>
        </authorList>
    </citation>
    <scope>NUCLEOTIDE SEQUENCE</scope>
    <source>
        <strain evidence="1">MA461A</strain>
    </source>
</reference>
<evidence type="ECO:0000313" key="2">
    <source>
        <dbReference type="Proteomes" id="UP000789920"/>
    </source>
</evidence>
<gene>
    <name evidence="1" type="ORF">RPERSI_LOCUS12812</name>
</gene>
<name>A0ACA9Q4U5_9GLOM</name>